<accession>A0A0G0FYG3</accession>
<dbReference type="AlphaFoldDB" id="A0A0G0FYG3"/>
<evidence type="ECO:0000313" key="2">
    <source>
        <dbReference type="Proteomes" id="UP000034508"/>
    </source>
</evidence>
<reference evidence="1 2" key="1">
    <citation type="journal article" date="2015" name="Nature">
        <title>rRNA introns, odd ribosomes, and small enigmatic genomes across a large radiation of phyla.</title>
        <authorList>
            <person name="Brown C.T."/>
            <person name="Hug L.A."/>
            <person name="Thomas B.C."/>
            <person name="Sharon I."/>
            <person name="Castelle C.J."/>
            <person name="Singh A."/>
            <person name="Wilkins M.J."/>
            <person name="Williams K.H."/>
            <person name="Banfield J.F."/>
        </authorList>
    </citation>
    <scope>NUCLEOTIDE SEQUENCE [LARGE SCALE GENOMIC DNA]</scope>
</reference>
<proteinExistence type="predicted"/>
<gene>
    <name evidence="1" type="ORF">US31_C0001G0012</name>
</gene>
<evidence type="ECO:0000313" key="1">
    <source>
        <dbReference type="EMBL" id="KKQ18825.1"/>
    </source>
</evidence>
<dbReference type="Proteomes" id="UP000034508">
    <property type="component" value="Unassembled WGS sequence"/>
</dbReference>
<name>A0A0G0FYG3_9BACT</name>
<comment type="caution">
    <text evidence="1">The sequence shown here is derived from an EMBL/GenBank/DDBJ whole genome shotgun (WGS) entry which is preliminary data.</text>
</comment>
<sequence>MTLDKNDLKQIREIVREEVREVVREEVHDQIITEVPPIIEAKILPLKQKIDQIWDSLNEDLISNLTMIEKLSKKVKEMDSRIKKLELSK</sequence>
<protein>
    <submittedName>
        <fullName evidence="1">Uncharacterized protein</fullName>
    </submittedName>
</protein>
<dbReference type="EMBL" id="LBSM01000001">
    <property type="protein sequence ID" value="KKQ18825.1"/>
    <property type="molecule type" value="Genomic_DNA"/>
</dbReference>
<organism evidence="1 2">
    <name type="scientific">Berkelbacteria bacterium GW2011_GWA1_36_9</name>
    <dbReference type="NCBI Taxonomy" id="1618331"/>
    <lineage>
        <taxon>Bacteria</taxon>
        <taxon>Candidatus Berkelbacteria</taxon>
    </lineage>
</organism>